<dbReference type="PANTHER" id="PTHR30572">
    <property type="entry name" value="MEMBRANE COMPONENT OF TRANSPORTER-RELATED"/>
    <property type="match status" value="1"/>
</dbReference>
<feature type="transmembrane region" description="Helical" evidence="7">
    <location>
        <begin position="354"/>
        <end position="376"/>
    </location>
</feature>
<dbReference type="InterPro" id="IPR025857">
    <property type="entry name" value="MacB_PCD"/>
</dbReference>
<accession>A0A1G6C123</accession>
<comment type="subcellular location">
    <subcellularLocation>
        <location evidence="1">Cell membrane</location>
        <topology evidence="1">Multi-pass membrane protein</topology>
    </subcellularLocation>
</comment>
<dbReference type="PANTHER" id="PTHR30572:SF4">
    <property type="entry name" value="ABC TRANSPORTER PERMEASE YTRF"/>
    <property type="match status" value="1"/>
</dbReference>
<feature type="transmembrane region" description="Helical" evidence="7">
    <location>
        <begin position="258"/>
        <end position="282"/>
    </location>
</feature>
<feature type="domain" description="MacB-like periplasmic core" evidence="9">
    <location>
        <begin position="20"/>
        <end position="204"/>
    </location>
</feature>
<reference evidence="10 11" key="1">
    <citation type="submission" date="2016-10" db="EMBL/GenBank/DDBJ databases">
        <authorList>
            <person name="de Groot N.N."/>
        </authorList>
    </citation>
    <scope>NUCLEOTIDE SEQUENCE [LARGE SCALE GENOMIC DNA]</scope>
    <source>
        <strain evidence="10 11">ASO4-2</strain>
    </source>
</reference>
<dbReference type="STRING" id="617002.SAMN05660653_01274"/>
<keyword evidence="5 7" id="KW-0472">Membrane</keyword>
<dbReference type="GO" id="GO:0005886">
    <property type="term" value="C:plasma membrane"/>
    <property type="evidence" value="ECO:0007669"/>
    <property type="project" value="UniProtKB-SubCell"/>
</dbReference>
<evidence type="ECO:0000256" key="7">
    <source>
        <dbReference type="SAM" id="Phobius"/>
    </source>
</evidence>
<sequence>MNLNTIAIANIKRRKAKAAFVLAGLLIAVTTVVALVGLRQAVSMNIIHQLEQYGANIVILPQSDSLALSYGGISMGGVSFDVRKIHEEELQKIYTIPYRQNLAAVGPVVLGVVQAQGQNVLLTGLDFDATVVLKPWWRIQGDIPGDNQVLLGAEAARLLGIGIGDSLSLEAGELSVTGILEPSGSQDDQLLFTDLRTAQVLLGKEGLVSMVEVAALCHGCPIDEMVEHISAALPGTQVMAIQQVVESRMQAMDHFEKFAYGVSGVVIVVSGLMVLVSMMGNVRERAGEIGVFRAIGYRRGHVMRIIFLEAGILALVGGLAGYLLGKALTQLTLPLFTIGEMDTVFHHGAHWDPLLLVSAVGLSVLVGLSASIYPAVMASRMDPNEALRAI</sequence>
<name>A0A1G6C123_9BACT</name>
<keyword evidence="3 7" id="KW-0812">Transmembrane</keyword>
<keyword evidence="2" id="KW-1003">Cell membrane</keyword>
<evidence type="ECO:0000313" key="11">
    <source>
        <dbReference type="Proteomes" id="UP000198771"/>
    </source>
</evidence>
<keyword evidence="4 7" id="KW-1133">Transmembrane helix</keyword>
<proteinExistence type="inferred from homology"/>
<keyword evidence="11" id="KW-1185">Reference proteome</keyword>
<dbReference type="RefSeq" id="WP_092118826.1">
    <property type="nucleotide sequence ID" value="NZ_FMXO01000006.1"/>
</dbReference>
<protein>
    <submittedName>
        <fullName evidence="10">Putative ABC transport system permease protein</fullName>
    </submittedName>
</protein>
<dbReference type="InterPro" id="IPR003838">
    <property type="entry name" value="ABC3_permease_C"/>
</dbReference>
<dbReference type="OrthoDB" id="239678at2"/>
<evidence type="ECO:0000259" key="9">
    <source>
        <dbReference type="Pfam" id="PF12704"/>
    </source>
</evidence>
<evidence type="ECO:0000256" key="6">
    <source>
        <dbReference type="ARBA" id="ARBA00038076"/>
    </source>
</evidence>
<dbReference type="Pfam" id="PF02687">
    <property type="entry name" value="FtsX"/>
    <property type="match status" value="1"/>
</dbReference>
<evidence type="ECO:0000256" key="5">
    <source>
        <dbReference type="ARBA" id="ARBA00023136"/>
    </source>
</evidence>
<organism evidence="10 11">
    <name type="scientific">Desulfonatronum thiosulfatophilum</name>
    <dbReference type="NCBI Taxonomy" id="617002"/>
    <lineage>
        <taxon>Bacteria</taxon>
        <taxon>Pseudomonadati</taxon>
        <taxon>Thermodesulfobacteriota</taxon>
        <taxon>Desulfovibrionia</taxon>
        <taxon>Desulfovibrionales</taxon>
        <taxon>Desulfonatronaceae</taxon>
        <taxon>Desulfonatronum</taxon>
    </lineage>
</organism>
<comment type="similarity">
    <text evidence="6">Belongs to the ABC-4 integral membrane protein family.</text>
</comment>
<dbReference type="Proteomes" id="UP000198771">
    <property type="component" value="Unassembled WGS sequence"/>
</dbReference>
<evidence type="ECO:0000256" key="4">
    <source>
        <dbReference type="ARBA" id="ARBA00022989"/>
    </source>
</evidence>
<evidence type="ECO:0000256" key="2">
    <source>
        <dbReference type="ARBA" id="ARBA00022475"/>
    </source>
</evidence>
<dbReference type="EMBL" id="FMXO01000006">
    <property type="protein sequence ID" value="SDB26583.1"/>
    <property type="molecule type" value="Genomic_DNA"/>
</dbReference>
<dbReference type="GO" id="GO:0022857">
    <property type="term" value="F:transmembrane transporter activity"/>
    <property type="evidence" value="ECO:0007669"/>
    <property type="project" value="TreeGrafter"/>
</dbReference>
<feature type="transmembrane region" description="Helical" evidence="7">
    <location>
        <begin position="302"/>
        <end position="324"/>
    </location>
</feature>
<evidence type="ECO:0000259" key="8">
    <source>
        <dbReference type="Pfam" id="PF02687"/>
    </source>
</evidence>
<dbReference type="Pfam" id="PF12704">
    <property type="entry name" value="MacB_PCD"/>
    <property type="match status" value="1"/>
</dbReference>
<feature type="domain" description="ABC3 transporter permease C-terminal" evidence="8">
    <location>
        <begin position="262"/>
        <end position="383"/>
    </location>
</feature>
<dbReference type="AlphaFoldDB" id="A0A1G6C123"/>
<evidence type="ECO:0000256" key="1">
    <source>
        <dbReference type="ARBA" id="ARBA00004651"/>
    </source>
</evidence>
<dbReference type="InterPro" id="IPR050250">
    <property type="entry name" value="Macrolide_Exporter_MacB"/>
</dbReference>
<evidence type="ECO:0000256" key="3">
    <source>
        <dbReference type="ARBA" id="ARBA00022692"/>
    </source>
</evidence>
<gene>
    <name evidence="10" type="ORF">SAMN05660653_01274</name>
</gene>
<evidence type="ECO:0000313" key="10">
    <source>
        <dbReference type="EMBL" id="SDB26583.1"/>
    </source>
</evidence>